<feature type="domain" description="Mediator complex subunit Med16 N-terminal" evidence="10">
    <location>
        <begin position="135"/>
        <end position="441"/>
    </location>
</feature>
<reference evidence="12 13" key="1">
    <citation type="journal article" date="2014" name="BMC Genomics">
        <title>Genome sequencing of four Aureobasidium pullulans varieties: biotechnological potential, stress tolerance, and description of new species.</title>
        <authorList>
            <person name="Gostin Ar C."/>
            <person name="Ohm R.A."/>
            <person name="Kogej T."/>
            <person name="Sonjak S."/>
            <person name="Turk M."/>
            <person name="Zajc J."/>
            <person name="Zalar P."/>
            <person name="Grube M."/>
            <person name="Sun H."/>
            <person name="Han J."/>
            <person name="Sharma A."/>
            <person name="Chiniquy J."/>
            <person name="Ngan C.Y."/>
            <person name="Lipzen A."/>
            <person name="Barry K."/>
            <person name="Grigoriev I.V."/>
            <person name="Gunde-Cimerman N."/>
        </authorList>
    </citation>
    <scope>NUCLEOTIDE SEQUENCE [LARGE SCALE GENOMIC DNA]</scope>
    <source>
        <strain evidence="12 13">EXF-150</strain>
    </source>
</reference>
<dbReference type="STRING" id="1043002.A0A074XVD1"/>
<sequence>MDNLDDLFGDGDADGINAAIAASLDTDALFQRIERSHVVGCCQRLAWSRTSCVAQISADSRKIFVRALCRDKDTAKWSLSGETEVNASEDAIFTHVEWSSSGLDLVAADQFGRLTLFSLTHALNSLERRPVNLSSTVDDLNQIVGLHWFPLNLAGQNRTALIHPAHKEGDRWINNMRLHEVHGVSNPIDNKAAFICVTRRSLVKLIYEQPGQPWTQFNLSLDSLTDSGDVLTHASFCQANQHLVMATYDSSKRLRLYKIMIHWNSNTGDGNNQKPTLNPQMAVLHVELLDQCVPQSSERAASAQLSSLHIEPISQAIENSTFTVVAVFTSVAQDHGGKFSIISRWELQQADTTLHDSFKGLKPTAAQPAAQKPVQRLHRLEDVFSQKAILALQSNVYHNTFAFAASDGTVEFRSRETMQIILADGDTNKATSLPQNGFSFMASDCIDISLSPSMAASIITKPDGTIQLHNAEYLHGWKDAKEDDDLAQAAVVSLARELGIVTCYQIGFDDLLSMIPTDLDRSLRRRFISEIFRTINRNLDFSLDDQKVQSGKVLKDSLLYRIASAQLIISYQTDPKRRDIPAKVAWMLLNLRSVCTNIAQTLTMTQQIRGMYNMEPSLFVSLKGLARWSLDLMILILDDMIEIMRFCNGNFDRERILSYVHEKNTAAVHLLLNSTSRALLAMLGNLVRNFALRIPKTQEKVRLSSRANDIRDSAELQQMETMMGSDLPFDIRLFEHLIMEIDGAVRATYQTAQSSAPLRSHLEQSMLVEADIPEVLSPVLQRLFGDIMPRIESQVDGVAIYTADTAWLGLGEDEEANKRAGMQQYDVLRKCAIAPGAKIRQCRRCGSVIENLVDGHSAAWVQNAHKMCVCLSHWVVA</sequence>
<accession>A0A074XVD1</accession>
<gene>
    <name evidence="9" type="primary">MED16</name>
    <name evidence="12" type="ORF">M438DRAFT_267113</name>
</gene>
<dbReference type="GO" id="GO:0045893">
    <property type="term" value="P:positive regulation of DNA-templated transcription"/>
    <property type="evidence" value="ECO:0007669"/>
    <property type="project" value="TreeGrafter"/>
</dbReference>
<dbReference type="EMBL" id="KL584976">
    <property type="protein sequence ID" value="KEQ87574.1"/>
    <property type="molecule type" value="Genomic_DNA"/>
</dbReference>
<name>A0A074XVD1_AURPU</name>
<evidence type="ECO:0000256" key="9">
    <source>
        <dbReference type="RuleBase" id="RU364149"/>
    </source>
</evidence>
<dbReference type="OrthoDB" id="4139168at2759"/>
<dbReference type="HOGENOM" id="CLU_007624_0_0_1"/>
<dbReference type="InterPro" id="IPR048339">
    <property type="entry name" value="Mediator_Med16_C"/>
</dbReference>
<evidence type="ECO:0000256" key="2">
    <source>
        <dbReference type="ARBA" id="ARBA00006543"/>
    </source>
</evidence>
<evidence type="ECO:0000256" key="4">
    <source>
        <dbReference type="ARBA" id="ARBA00023015"/>
    </source>
</evidence>
<dbReference type="Proteomes" id="UP000030706">
    <property type="component" value="Unassembled WGS sequence"/>
</dbReference>
<dbReference type="Pfam" id="PF11635">
    <property type="entry name" value="Med16_N"/>
    <property type="match status" value="1"/>
</dbReference>
<evidence type="ECO:0000259" key="10">
    <source>
        <dbReference type="Pfam" id="PF11635"/>
    </source>
</evidence>
<keyword evidence="13" id="KW-1185">Reference proteome</keyword>
<evidence type="ECO:0000256" key="7">
    <source>
        <dbReference type="ARBA" id="ARBA00023242"/>
    </source>
</evidence>
<evidence type="ECO:0000313" key="12">
    <source>
        <dbReference type="EMBL" id="KEQ87574.1"/>
    </source>
</evidence>
<evidence type="ECO:0000256" key="1">
    <source>
        <dbReference type="ARBA" id="ARBA00004123"/>
    </source>
</evidence>
<dbReference type="Pfam" id="PF20719">
    <property type="entry name" value="Med16_C"/>
    <property type="match status" value="1"/>
</dbReference>
<comment type="similarity">
    <text evidence="2 9">Belongs to the Mediator complex subunit 16 family.</text>
</comment>
<feature type="domain" description="Mediator complex subunit 16 C-terminal" evidence="11">
    <location>
        <begin position="788"/>
        <end position="875"/>
    </location>
</feature>
<dbReference type="InterPro" id="IPR021665">
    <property type="entry name" value="Mediator_Med16_N"/>
</dbReference>
<keyword evidence="4 9" id="KW-0805">Transcription regulation</keyword>
<organism evidence="12 13">
    <name type="scientific">Aureobasidium pullulans EXF-150</name>
    <dbReference type="NCBI Taxonomy" id="1043002"/>
    <lineage>
        <taxon>Eukaryota</taxon>
        <taxon>Fungi</taxon>
        <taxon>Dikarya</taxon>
        <taxon>Ascomycota</taxon>
        <taxon>Pezizomycotina</taxon>
        <taxon>Dothideomycetes</taxon>
        <taxon>Dothideomycetidae</taxon>
        <taxon>Dothideales</taxon>
        <taxon>Saccotheciaceae</taxon>
        <taxon>Aureobasidium</taxon>
    </lineage>
</organism>
<dbReference type="GO" id="GO:0016592">
    <property type="term" value="C:mediator complex"/>
    <property type="evidence" value="ECO:0007669"/>
    <property type="project" value="InterPro"/>
</dbReference>
<dbReference type="AlphaFoldDB" id="A0A074XVD1"/>
<comment type="subcellular location">
    <subcellularLocation>
        <location evidence="1 9">Nucleus</location>
    </subcellularLocation>
</comment>
<evidence type="ECO:0000256" key="6">
    <source>
        <dbReference type="ARBA" id="ARBA00023163"/>
    </source>
</evidence>
<keyword evidence="6 9" id="KW-0804">Transcription</keyword>
<protein>
    <recommendedName>
        <fullName evidence="3 9">Mediator of RNA polymerase II transcription subunit 16</fullName>
    </recommendedName>
    <alternativeName>
        <fullName evidence="8 9">Mediator complex subunit 16</fullName>
    </alternativeName>
</protein>
<evidence type="ECO:0000259" key="11">
    <source>
        <dbReference type="Pfam" id="PF20719"/>
    </source>
</evidence>
<evidence type="ECO:0000256" key="8">
    <source>
        <dbReference type="ARBA" id="ARBA00032015"/>
    </source>
</evidence>
<dbReference type="PANTHER" id="PTHR13224:SF6">
    <property type="entry name" value="MEDIATOR OF RNA POLYMERASE II TRANSCRIPTION SUBUNIT 16"/>
    <property type="match status" value="1"/>
</dbReference>
<proteinExistence type="inferred from homology"/>
<comment type="function">
    <text evidence="9">Component of the Mediator complex, a coactivator involved in the regulated transcription of nearly all RNA polymerase II-dependent genes. Mediator functions as a bridge to convey information from gene-specific regulatory proteins to the basal RNA polymerase II transcription machinery. Mediator is recruited to promoters by direct interactions with regulatory proteins and serves as a scaffold for the assembly of a functional preinitiation complex with RNA polymerase II and the general transcription factors.</text>
</comment>
<comment type="subunit">
    <text evidence="9">Component of the Mediator complex.</text>
</comment>
<evidence type="ECO:0000313" key="13">
    <source>
        <dbReference type="Proteomes" id="UP000030706"/>
    </source>
</evidence>
<evidence type="ECO:0000256" key="3">
    <source>
        <dbReference type="ARBA" id="ARBA00019614"/>
    </source>
</evidence>
<dbReference type="InterPro" id="IPR048338">
    <property type="entry name" value="Mediator_Med16"/>
</dbReference>
<keyword evidence="7 9" id="KW-0539">Nucleus</keyword>
<evidence type="ECO:0000256" key="5">
    <source>
        <dbReference type="ARBA" id="ARBA00023159"/>
    </source>
</evidence>
<keyword evidence="5 9" id="KW-0010">Activator</keyword>
<dbReference type="PANTHER" id="PTHR13224">
    <property type="entry name" value="THYROID HORMONE RECEPTOR-ASSOCIATED PROTEIN-RELATED"/>
    <property type="match status" value="1"/>
</dbReference>